<dbReference type="Proteomes" id="UP001151760">
    <property type="component" value="Unassembled WGS sequence"/>
</dbReference>
<evidence type="ECO:0000313" key="4">
    <source>
        <dbReference type="Proteomes" id="UP001151760"/>
    </source>
</evidence>
<evidence type="ECO:0000259" key="2">
    <source>
        <dbReference type="Pfam" id="PF22936"/>
    </source>
</evidence>
<dbReference type="EMBL" id="BQNB010009924">
    <property type="protein sequence ID" value="GJS70293.1"/>
    <property type="molecule type" value="Genomic_DNA"/>
</dbReference>
<gene>
    <name evidence="3" type="ORF">Tco_0703134</name>
</gene>
<keyword evidence="4" id="KW-1185">Reference proteome</keyword>
<organism evidence="3 4">
    <name type="scientific">Tanacetum coccineum</name>
    <dbReference type="NCBI Taxonomy" id="301880"/>
    <lineage>
        <taxon>Eukaryota</taxon>
        <taxon>Viridiplantae</taxon>
        <taxon>Streptophyta</taxon>
        <taxon>Embryophyta</taxon>
        <taxon>Tracheophyta</taxon>
        <taxon>Spermatophyta</taxon>
        <taxon>Magnoliopsida</taxon>
        <taxon>eudicotyledons</taxon>
        <taxon>Gunneridae</taxon>
        <taxon>Pentapetalae</taxon>
        <taxon>asterids</taxon>
        <taxon>campanulids</taxon>
        <taxon>Asterales</taxon>
        <taxon>Asteraceae</taxon>
        <taxon>Asteroideae</taxon>
        <taxon>Anthemideae</taxon>
        <taxon>Anthemidinae</taxon>
        <taxon>Tanacetum</taxon>
    </lineage>
</organism>
<protein>
    <recommendedName>
        <fullName evidence="2">Retrovirus-related Pol polyprotein from transposon TNT 1-94-like beta-barrel domain-containing protein</fullName>
    </recommendedName>
</protein>
<feature type="domain" description="Retrovirus-related Pol polyprotein from transposon TNT 1-94-like beta-barrel" evidence="2">
    <location>
        <begin position="264"/>
        <end position="309"/>
    </location>
</feature>
<dbReference type="Pfam" id="PF22936">
    <property type="entry name" value="Pol_BBD"/>
    <property type="match status" value="1"/>
</dbReference>
<evidence type="ECO:0000313" key="3">
    <source>
        <dbReference type="EMBL" id="GJS70293.1"/>
    </source>
</evidence>
<reference evidence="3" key="1">
    <citation type="journal article" date="2022" name="Int. J. Mol. Sci.">
        <title>Draft Genome of Tanacetum Coccineum: Genomic Comparison of Closely Related Tanacetum-Family Plants.</title>
        <authorList>
            <person name="Yamashiro T."/>
            <person name="Shiraishi A."/>
            <person name="Nakayama K."/>
            <person name="Satake H."/>
        </authorList>
    </citation>
    <scope>NUCLEOTIDE SEQUENCE</scope>
</reference>
<dbReference type="InterPro" id="IPR054722">
    <property type="entry name" value="PolX-like_BBD"/>
</dbReference>
<name>A0ABQ4XZV2_9ASTR</name>
<feature type="compositionally biased region" description="Polar residues" evidence="1">
    <location>
        <begin position="364"/>
        <end position="374"/>
    </location>
</feature>
<reference evidence="3" key="2">
    <citation type="submission" date="2022-01" db="EMBL/GenBank/DDBJ databases">
        <authorList>
            <person name="Yamashiro T."/>
            <person name="Shiraishi A."/>
            <person name="Satake H."/>
            <person name="Nakayama K."/>
        </authorList>
    </citation>
    <scope>NUCLEOTIDE SEQUENCE</scope>
</reference>
<evidence type="ECO:0000256" key="1">
    <source>
        <dbReference type="SAM" id="MobiDB-lite"/>
    </source>
</evidence>
<feature type="region of interest" description="Disordered" evidence="1">
    <location>
        <begin position="387"/>
        <end position="408"/>
    </location>
</feature>
<feature type="region of interest" description="Disordered" evidence="1">
    <location>
        <begin position="337"/>
        <end position="374"/>
    </location>
</feature>
<comment type="caution">
    <text evidence="3">The sequence shown here is derived from an EMBL/GenBank/DDBJ whole genome shotgun (WGS) entry which is preliminary data.</text>
</comment>
<proteinExistence type="predicted"/>
<accession>A0ABQ4XZV2</accession>
<sequence>MALPNKDQIKFHSYKDAKLLMEAIEKRYGGNKESKKVQRTLLKQQYENFVGLSSEIMDQNFFVSDAHTQSNHAFGDNLSDAVICVFLASQANSPQFAKEDLEQIHPNDLEEMDLQWEMAMLTIRGRRIHSVGRQEAGWFPHSDIVELLSLSKPGLTFMDEIVECEKWDVYYYSYTYEAEFIPNVEDKTVRPGTKKIKFVKSSRETVEKVETLICTDNAKITRKRSKTGQTGHRETDSVHKEPGECYQWVNIGNPQQKDYKEKIVIDSGCSRHMTENKCYLTEYEDYDGGFVSFRDGKGRIFGKGKIKTGTLDFDNLRIKTEPKQGFSSLILSTQTNPLISQDPKVSEEDDEEKPTEMDEKHSVHPNNTNSINTVSTPVSVVGLSFTNDDPSSPVNAVEASNAFEGNIY</sequence>